<evidence type="ECO:0000313" key="3">
    <source>
        <dbReference type="Proteomes" id="UP000799779"/>
    </source>
</evidence>
<dbReference type="OrthoDB" id="3797937at2759"/>
<dbReference type="EMBL" id="ML977625">
    <property type="protein sequence ID" value="KAF1996417.1"/>
    <property type="molecule type" value="Genomic_DNA"/>
</dbReference>
<dbReference type="Proteomes" id="UP000799779">
    <property type="component" value="Unassembled WGS sequence"/>
</dbReference>
<feature type="region of interest" description="Disordered" evidence="1">
    <location>
        <begin position="261"/>
        <end position="284"/>
    </location>
</feature>
<organism evidence="2 3">
    <name type="scientific">Amniculicola lignicola CBS 123094</name>
    <dbReference type="NCBI Taxonomy" id="1392246"/>
    <lineage>
        <taxon>Eukaryota</taxon>
        <taxon>Fungi</taxon>
        <taxon>Dikarya</taxon>
        <taxon>Ascomycota</taxon>
        <taxon>Pezizomycotina</taxon>
        <taxon>Dothideomycetes</taxon>
        <taxon>Pleosporomycetidae</taxon>
        <taxon>Pleosporales</taxon>
        <taxon>Amniculicolaceae</taxon>
        <taxon>Amniculicola</taxon>
    </lineage>
</organism>
<reference evidence="2" key="1">
    <citation type="journal article" date="2020" name="Stud. Mycol.">
        <title>101 Dothideomycetes genomes: a test case for predicting lifestyles and emergence of pathogens.</title>
        <authorList>
            <person name="Haridas S."/>
            <person name="Albert R."/>
            <person name="Binder M."/>
            <person name="Bloem J."/>
            <person name="Labutti K."/>
            <person name="Salamov A."/>
            <person name="Andreopoulos B."/>
            <person name="Baker S."/>
            <person name="Barry K."/>
            <person name="Bills G."/>
            <person name="Bluhm B."/>
            <person name="Cannon C."/>
            <person name="Castanera R."/>
            <person name="Culley D."/>
            <person name="Daum C."/>
            <person name="Ezra D."/>
            <person name="Gonzalez J."/>
            <person name="Henrissat B."/>
            <person name="Kuo A."/>
            <person name="Liang C."/>
            <person name="Lipzen A."/>
            <person name="Lutzoni F."/>
            <person name="Magnuson J."/>
            <person name="Mondo S."/>
            <person name="Nolan M."/>
            <person name="Ohm R."/>
            <person name="Pangilinan J."/>
            <person name="Park H.-J."/>
            <person name="Ramirez L."/>
            <person name="Alfaro M."/>
            <person name="Sun H."/>
            <person name="Tritt A."/>
            <person name="Yoshinaga Y."/>
            <person name="Zwiers L.-H."/>
            <person name="Turgeon B."/>
            <person name="Goodwin S."/>
            <person name="Spatafora J."/>
            <person name="Crous P."/>
            <person name="Grigoriev I."/>
        </authorList>
    </citation>
    <scope>NUCLEOTIDE SEQUENCE</scope>
    <source>
        <strain evidence="2">CBS 123094</strain>
    </source>
</reference>
<gene>
    <name evidence="2" type="ORF">P154DRAFT_537946</name>
</gene>
<name>A0A6A5W557_9PLEO</name>
<evidence type="ECO:0000256" key="1">
    <source>
        <dbReference type="SAM" id="MobiDB-lite"/>
    </source>
</evidence>
<sequence>MAYVPSLPSKSFLPSPPLSSLQHPPALIPTAKLHAAHLISMYDPWPDTFPSLSDAESYVQEVCAWKNYEYGLPPWATLAQKKKAERAVAYQVALEAYKRREFRLEVPLIQREVLTDLLKNEAKRLLSLDIPWPRRFQTLAHARKHISIFSYNVRFQYEKIPGTPLWRMVGWVTHHAAVMAWEGGAFGLERVPGGGEERLGKGKWKGMGEMITIQNMNKKGVEVGMDGGIGEKVGLVDRPSASKGSDERISRIKQEIGRLTSNHHKPNDQVPVPVNANTSNTVNTPSINEQKQAREPFVATAGPIASVERDLCGARHTATSTATTESLQETDLGSTSDLAFQSIPSDHSISDLTSIMIPNLMFFSDSESDSEEFGSVKAIKDQGFNVSLPTSLLPFEFGFHTQLHRQFQSQFHFHPSLSTPASFPPQCYTPVAISPLLSANQPGTLTK</sequence>
<keyword evidence="3" id="KW-1185">Reference proteome</keyword>
<proteinExistence type="predicted"/>
<evidence type="ECO:0000313" key="2">
    <source>
        <dbReference type="EMBL" id="KAF1996417.1"/>
    </source>
</evidence>
<feature type="compositionally biased region" description="Polar residues" evidence="1">
    <location>
        <begin position="275"/>
        <end position="284"/>
    </location>
</feature>
<accession>A0A6A5W557</accession>
<dbReference type="AlphaFoldDB" id="A0A6A5W557"/>
<protein>
    <submittedName>
        <fullName evidence="2">Uncharacterized protein</fullName>
    </submittedName>
</protein>